<comment type="caution">
    <text evidence="1">The sequence shown here is derived from an EMBL/GenBank/DDBJ whole genome shotgun (WGS) entry which is preliminary data.</text>
</comment>
<reference evidence="1 2" key="1">
    <citation type="journal article" date="2014" name="Agronomy (Basel)">
        <title>A Draft Genome Sequence for Ensete ventricosum, the Drought-Tolerant Tree Against Hunger.</title>
        <authorList>
            <person name="Harrison J."/>
            <person name="Moore K.A."/>
            <person name="Paszkiewicz K."/>
            <person name="Jones T."/>
            <person name="Grant M."/>
            <person name="Ambacheew D."/>
            <person name="Muzemil S."/>
            <person name="Studholme D.J."/>
        </authorList>
    </citation>
    <scope>NUCLEOTIDE SEQUENCE [LARGE SCALE GENOMIC DNA]</scope>
</reference>
<dbReference type="AlphaFoldDB" id="A0A426XRE7"/>
<proteinExistence type="predicted"/>
<sequence length="76" mass="8515">MPIRIGIGYSQEEQRERREGLTAKRWGGFSVGDGAPEGQRQRWDRWVGAAGSSRPRGVRSEAAVSIDLSRKPFFLP</sequence>
<protein>
    <submittedName>
        <fullName evidence="1">Uncharacterized protein</fullName>
    </submittedName>
</protein>
<dbReference type="Proteomes" id="UP000287651">
    <property type="component" value="Unassembled WGS sequence"/>
</dbReference>
<dbReference type="EMBL" id="AMZH03018136">
    <property type="protein sequence ID" value="RRT42001.1"/>
    <property type="molecule type" value="Genomic_DNA"/>
</dbReference>
<name>A0A426XRE7_ENSVE</name>
<evidence type="ECO:0000313" key="2">
    <source>
        <dbReference type="Proteomes" id="UP000287651"/>
    </source>
</evidence>
<evidence type="ECO:0000313" key="1">
    <source>
        <dbReference type="EMBL" id="RRT42001.1"/>
    </source>
</evidence>
<accession>A0A426XRE7</accession>
<organism evidence="1 2">
    <name type="scientific">Ensete ventricosum</name>
    <name type="common">Abyssinian banana</name>
    <name type="synonym">Musa ensete</name>
    <dbReference type="NCBI Taxonomy" id="4639"/>
    <lineage>
        <taxon>Eukaryota</taxon>
        <taxon>Viridiplantae</taxon>
        <taxon>Streptophyta</taxon>
        <taxon>Embryophyta</taxon>
        <taxon>Tracheophyta</taxon>
        <taxon>Spermatophyta</taxon>
        <taxon>Magnoliopsida</taxon>
        <taxon>Liliopsida</taxon>
        <taxon>Zingiberales</taxon>
        <taxon>Musaceae</taxon>
        <taxon>Ensete</taxon>
    </lineage>
</organism>
<gene>
    <name evidence="1" type="ORF">B296_00054923</name>
</gene>